<dbReference type="SUPFAM" id="SSF101936">
    <property type="entry name" value="DNA-binding pseudobarrel domain"/>
    <property type="match status" value="2"/>
</dbReference>
<evidence type="ECO:0000313" key="8">
    <source>
        <dbReference type="EMBL" id="PNX78523.1"/>
    </source>
</evidence>
<keyword evidence="3" id="KW-0238">DNA-binding</keyword>
<dbReference type="PROSITE" id="PS50863">
    <property type="entry name" value="B3"/>
    <property type="match status" value="2"/>
</dbReference>
<feature type="region of interest" description="Disordered" evidence="6">
    <location>
        <begin position="114"/>
        <end position="169"/>
    </location>
</feature>
<keyword evidence="4" id="KW-0804">Transcription</keyword>
<dbReference type="CDD" id="cd10017">
    <property type="entry name" value="B3_DNA"/>
    <property type="match status" value="2"/>
</dbReference>
<gene>
    <name evidence="8" type="ORF">L195_g034501</name>
</gene>
<evidence type="ECO:0000259" key="7">
    <source>
        <dbReference type="PROSITE" id="PS50863"/>
    </source>
</evidence>
<proteinExistence type="predicted"/>
<feature type="domain" description="TF-B3" evidence="7">
    <location>
        <begin position="233"/>
        <end position="286"/>
    </location>
</feature>
<dbReference type="STRING" id="57577.A0A2K3LJ22"/>
<protein>
    <submittedName>
        <fullName evidence="8">B3 domain-containing transcription factor vrn1-like protein</fullName>
    </submittedName>
</protein>
<evidence type="ECO:0000256" key="2">
    <source>
        <dbReference type="ARBA" id="ARBA00023015"/>
    </source>
</evidence>
<feature type="domain" description="TF-B3" evidence="7">
    <location>
        <begin position="20"/>
        <end position="117"/>
    </location>
</feature>
<dbReference type="Pfam" id="PF02362">
    <property type="entry name" value="B3"/>
    <property type="match status" value="2"/>
</dbReference>
<dbReference type="GO" id="GO:0005634">
    <property type="term" value="C:nucleus"/>
    <property type="evidence" value="ECO:0007669"/>
    <property type="project" value="UniProtKB-SubCell"/>
</dbReference>
<dbReference type="PANTHER" id="PTHR31391:SF164">
    <property type="entry name" value="TF-B3 DOMAIN-CONTAINING PROTEIN"/>
    <property type="match status" value="1"/>
</dbReference>
<feature type="compositionally biased region" description="Polar residues" evidence="6">
    <location>
        <begin position="123"/>
        <end position="133"/>
    </location>
</feature>
<dbReference type="AlphaFoldDB" id="A0A2K3LJ22"/>
<dbReference type="ExpressionAtlas" id="A0A2K3LJ22">
    <property type="expression patterns" value="baseline"/>
</dbReference>
<evidence type="ECO:0000256" key="3">
    <source>
        <dbReference type="ARBA" id="ARBA00023125"/>
    </source>
</evidence>
<reference evidence="8 9" key="1">
    <citation type="journal article" date="2014" name="Am. J. Bot.">
        <title>Genome assembly and annotation for red clover (Trifolium pratense; Fabaceae).</title>
        <authorList>
            <person name="Istvanek J."/>
            <person name="Jaros M."/>
            <person name="Krenek A."/>
            <person name="Repkova J."/>
        </authorList>
    </citation>
    <scope>NUCLEOTIDE SEQUENCE [LARGE SCALE GENOMIC DNA]</scope>
    <source>
        <strain evidence="9">cv. Tatra</strain>
        <tissue evidence="8">Young leaves</tissue>
    </source>
</reference>
<dbReference type="InterPro" id="IPR015300">
    <property type="entry name" value="DNA-bd_pseudobarrel_sf"/>
</dbReference>
<evidence type="ECO:0000313" key="9">
    <source>
        <dbReference type="Proteomes" id="UP000236291"/>
    </source>
</evidence>
<dbReference type="InterPro" id="IPR003340">
    <property type="entry name" value="B3_DNA-bd"/>
</dbReference>
<dbReference type="InterPro" id="IPR044837">
    <property type="entry name" value="REM16-like"/>
</dbReference>
<dbReference type="EMBL" id="ASHM01034264">
    <property type="protein sequence ID" value="PNX78523.1"/>
    <property type="molecule type" value="Genomic_DNA"/>
</dbReference>
<dbReference type="GO" id="GO:0003677">
    <property type="term" value="F:DNA binding"/>
    <property type="evidence" value="ECO:0007669"/>
    <property type="project" value="UniProtKB-KW"/>
</dbReference>
<sequence length="286" mass="33210">MVKKATKYPTNEAVNDENPFFDVRMTKSYVDGHFMWIPKKFSREHLNNYNGISTLQVGKDNPIKMNIRYNDNTEKSTMGGGWKLFSQNYNLEIDDSCNFEMTQRQPPSFIATINRARKGPSPKNLQGSSCDNNNSKRRDIGGTSRSRPRVHFDEGYRGRSSSRDNNIDVRKCNFKGTSSNRRAIADSKGRNVMKHDTFELTVNSSLYPYVPNAFLHRHKECWGKFVELKVDEKSWSVKVKYYPGGSKLSVGWTEFKEECKLEIGDRCRFKLIDEKKFVFEVSFERN</sequence>
<comment type="subcellular location">
    <subcellularLocation>
        <location evidence="1">Nucleus</location>
    </subcellularLocation>
</comment>
<reference evidence="8 9" key="2">
    <citation type="journal article" date="2017" name="Front. Plant Sci.">
        <title>Gene Classification and Mining of Molecular Markers Useful in Red Clover (Trifolium pratense) Breeding.</title>
        <authorList>
            <person name="Istvanek J."/>
            <person name="Dluhosova J."/>
            <person name="Dluhos P."/>
            <person name="Patkova L."/>
            <person name="Nedelnik J."/>
            <person name="Repkova J."/>
        </authorList>
    </citation>
    <scope>NUCLEOTIDE SEQUENCE [LARGE SCALE GENOMIC DNA]</scope>
    <source>
        <strain evidence="9">cv. Tatra</strain>
        <tissue evidence="8">Young leaves</tissue>
    </source>
</reference>
<dbReference type="Proteomes" id="UP000236291">
    <property type="component" value="Unassembled WGS sequence"/>
</dbReference>
<dbReference type="SMART" id="SM01019">
    <property type="entry name" value="B3"/>
    <property type="match status" value="2"/>
</dbReference>
<comment type="caution">
    <text evidence="8">The sequence shown here is derived from an EMBL/GenBank/DDBJ whole genome shotgun (WGS) entry which is preliminary data.</text>
</comment>
<organism evidence="8 9">
    <name type="scientific">Trifolium pratense</name>
    <name type="common">Red clover</name>
    <dbReference type="NCBI Taxonomy" id="57577"/>
    <lineage>
        <taxon>Eukaryota</taxon>
        <taxon>Viridiplantae</taxon>
        <taxon>Streptophyta</taxon>
        <taxon>Embryophyta</taxon>
        <taxon>Tracheophyta</taxon>
        <taxon>Spermatophyta</taxon>
        <taxon>Magnoliopsida</taxon>
        <taxon>eudicotyledons</taxon>
        <taxon>Gunneridae</taxon>
        <taxon>Pentapetalae</taxon>
        <taxon>rosids</taxon>
        <taxon>fabids</taxon>
        <taxon>Fabales</taxon>
        <taxon>Fabaceae</taxon>
        <taxon>Papilionoideae</taxon>
        <taxon>50 kb inversion clade</taxon>
        <taxon>NPAAA clade</taxon>
        <taxon>Hologalegina</taxon>
        <taxon>IRL clade</taxon>
        <taxon>Trifolieae</taxon>
        <taxon>Trifolium</taxon>
    </lineage>
</organism>
<dbReference type="PANTHER" id="PTHR31391">
    <property type="entry name" value="B3 DOMAIN-CONTAINING PROTEIN OS11G0197600-RELATED"/>
    <property type="match status" value="1"/>
</dbReference>
<keyword evidence="2" id="KW-0805">Transcription regulation</keyword>
<evidence type="ECO:0000256" key="6">
    <source>
        <dbReference type="SAM" id="MobiDB-lite"/>
    </source>
</evidence>
<evidence type="ECO:0000256" key="5">
    <source>
        <dbReference type="ARBA" id="ARBA00023242"/>
    </source>
</evidence>
<evidence type="ECO:0000256" key="4">
    <source>
        <dbReference type="ARBA" id="ARBA00023163"/>
    </source>
</evidence>
<accession>A0A2K3LJ22</accession>
<dbReference type="Gene3D" id="2.40.330.10">
    <property type="entry name" value="DNA-binding pseudobarrel domain"/>
    <property type="match status" value="2"/>
</dbReference>
<name>A0A2K3LJ22_TRIPR</name>
<evidence type="ECO:0000256" key="1">
    <source>
        <dbReference type="ARBA" id="ARBA00004123"/>
    </source>
</evidence>
<keyword evidence="5" id="KW-0539">Nucleus</keyword>
<feature type="compositionally biased region" description="Basic and acidic residues" evidence="6">
    <location>
        <begin position="150"/>
        <end position="169"/>
    </location>
</feature>